<dbReference type="AlphaFoldDB" id="A0A835IQ08"/>
<comment type="function">
    <text evidence="5">Probably involved in the biogenesis of the COX complex.</text>
</comment>
<dbReference type="CDD" id="cd06662">
    <property type="entry name" value="SURF1"/>
    <property type="match status" value="1"/>
</dbReference>
<gene>
    <name evidence="6" type="ORF">IFM89_016733</name>
</gene>
<dbReference type="InterPro" id="IPR045214">
    <property type="entry name" value="Surf1/Surf4"/>
</dbReference>
<evidence type="ECO:0000256" key="1">
    <source>
        <dbReference type="ARBA" id="ARBA00004370"/>
    </source>
</evidence>
<dbReference type="EMBL" id="JADFTS010000002">
    <property type="protein sequence ID" value="KAF9621239.1"/>
    <property type="molecule type" value="Genomic_DNA"/>
</dbReference>
<keyword evidence="7" id="KW-1185">Reference proteome</keyword>
<keyword evidence="2" id="KW-0812">Transmembrane</keyword>
<dbReference type="PANTHER" id="PTHR23427:SF2">
    <property type="entry name" value="SURFEIT LOCUS PROTEIN 1"/>
    <property type="match status" value="1"/>
</dbReference>
<evidence type="ECO:0000313" key="7">
    <source>
        <dbReference type="Proteomes" id="UP000631114"/>
    </source>
</evidence>
<keyword evidence="5" id="KW-0999">Mitochondrion inner membrane</keyword>
<sequence length="363" mass="41324">MSPSSKFAISSISKVLERRTSSFFRNQNHRTAQAGFSFLSSFATNERSLSTVVESPFPSSSEAQGKERAKWSRWLLFLPGAISFGLGTWQILRRQDKVEMLEYRRSRLGLEPLSYNSISSSRTGDLGSLEFRRVLCEGVFDESKSIYVGPRSRSISGVTENGYYIITPLMPISENPERCQFINESLVSVQEPVLVNRGWVPRSWRDKYLENSLAKKQDTTHKSPTAEENEGSTWWKFWSKKRKTTKVQGPAITPVKVIGVVRGSEKPSIFVPANDPRSGQWFYVDVPMIARDAKLPETTVYIEDINEDVDPSKPYPLPKDVNTLIRSSVMPQDHLNYTLTWYSLSAAVTFMAIKRLKTKKSRR</sequence>
<evidence type="ECO:0000256" key="4">
    <source>
        <dbReference type="ARBA" id="ARBA00023136"/>
    </source>
</evidence>
<comment type="similarity">
    <text evidence="5">Belongs to the SURF1 family.</text>
</comment>
<name>A0A835IQ08_9MAGN</name>
<dbReference type="OrthoDB" id="10040024at2759"/>
<dbReference type="GO" id="GO:0005743">
    <property type="term" value="C:mitochondrial inner membrane"/>
    <property type="evidence" value="ECO:0007669"/>
    <property type="project" value="UniProtKB-SubCell"/>
</dbReference>
<protein>
    <recommendedName>
        <fullName evidence="5">SURF1-like protein</fullName>
    </recommendedName>
</protein>
<keyword evidence="5" id="KW-0496">Mitochondrion</keyword>
<dbReference type="InterPro" id="IPR002994">
    <property type="entry name" value="Surf1/Shy1"/>
</dbReference>
<evidence type="ECO:0000256" key="2">
    <source>
        <dbReference type="ARBA" id="ARBA00022692"/>
    </source>
</evidence>
<evidence type="ECO:0000313" key="6">
    <source>
        <dbReference type="EMBL" id="KAF9621239.1"/>
    </source>
</evidence>
<evidence type="ECO:0000256" key="5">
    <source>
        <dbReference type="RuleBase" id="RU363076"/>
    </source>
</evidence>
<organism evidence="6 7">
    <name type="scientific">Coptis chinensis</name>
    <dbReference type="NCBI Taxonomy" id="261450"/>
    <lineage>
        <taxon>Eukaryota</taxon>
        <taxon>Viridiplantae</taxon>
        <taxon>Streptophyta</taxon>
        <taxon>Embryophyta</taxon>
        <taxon>Tracheophyta</taxon>
        <taxon>Spermatophyta</taxon>
        <taxon>Magnoliopsida</taxon>
        <taxon>Ranunculales</taxon>
        <taxon>Ranunculaceae</taxon>
        <taxon>Coptidoideae</taxon>
        <taxon>Coptis</taxon>
    </lineage>
</organism>
<dbReference type="PROSITE" id="PS50895">
    <property type="entry name" value="SURF1"/>
    <property type="match status" value="1"/>
</dbReference>
<keyword evidence="4" id="KW-0472">Membrane</keyword>
<reference evidence="6 7" key="1">
    <citation type="submission" date="2020-10" db="EMBL/GenBank/DDBJ databases">
        <title>The Coptis chinensis genome and diversification of protoberbering-type alkaloids.</title>
        <authorList>
            <person name="Wang B."/>
            <person name="Shu S."/>
            <person name="Song C."/>
            <person name="Liu Y."/>
        </authorList>
    </citation>
    <scope>NUCLEOTIDE SEQUENCE [LARGE SCALE GENOMIC DNA]</scope>
    <source>
        <strain evidence="6">HL-2020</strain>
        <tissue evidence="6">Leaf</tissue>
    </source>
</reference>
<dbReference type="PANTHER" id="PTHR23427">
    <property type="entry name" value="SURFEIT LOCUS PROTEIN"/>
    <property type="match status" value="1"/>
</dbReference>
<comment type="caution">
    <text evidence="6">The sequence shown here is derived from an EMBL/GenBank/DDBJ whole genome shotgun (WGS) entry which is preliminary data.</text>
</comment>
<evidence type="ECO:0000256" key="3">
    <source>
        <dbReference type="ARBA" id="ARBA00022989"/>
    </source>
</evidence>
<accession>A0A835IQ08</accession>
<comment type="subcellular location">
    <subcellularLocation>
        <location evidence="1">Membrane</location>
    </subcellularLocation>
    <subcellularLocation>
        <location evidence="5">Mitochondrion inner membrane</location>
        <topology evidence="5">Multi-pass membrane protein</topology>
    </subcellularLocation>
</comment>
<keyword evidence="3" id="KW-1133">Transmembrane helix</keyword>
<proteinExistence type="inferred from homology"/>
<dbReference type="Proteomes" id="UP000631114">
    <property type="component" value="Unassembled WGS sequence"/>
</dbReference>
<dbReference type="Pfam" id="PF02104">
    <property type="entry name" value="SURF1"/>
    <property type="match status" value="1"/>
</dbReference>